<feature type="transmembrane region" description="Helical" evidence="2">
    <location>
        <begin position="232"/>
        <end position="253"/>
    </location>
</feature>
<evidence type="ECO:0000256" key="1">
    <source>
        <dbReference type="SAM" id="MobiDB-lite"/>
    </source>
</evidence>
<keyword evidence="2" id="KW-0812">Transmembrane</keyword>
<keyword evidence="5" id="KW-1185">Reference proteome</keyword>
<evidence type="ECO:0000256" key="3">
    <source>
        <dbReference type="SAM" id="SignalP"/>
    </source>
</evidence>
<dbReference type="eggNOG" id="COG0741">
    <property type="taxonomic scope" value="Bacteria"/>
</dbReference>
<keyword evidence="2" id="KW-1133">Transmembrane helix</keyword>
<dbReference type="AlphaFoldDB" id="G0A5Z6"/>
<reference evidence="5" key="3">
    <citation type="submission" date="2011-05" db="EMBL/GenBank/DDBJ databases">
        <title>Complete sequence of Methylomonas methanica MC09.</title>
        <authorList>
            <consortium name="US DOE Joint Genome Institute"/>
            <person name="Lucas S."/>
            <person name="Han J."/>
            <person name="Lapidus A."/>
            <person name="Cheng J.-F."/>
            <person name="Goodwin L."/>
            <person name="Pitluck S."/>
            <person name="Peters L."/>
            <person name="Mikhailova N."/>
            <person name="Teshima H."/>
            <person name="Han C."/>
            <person name="Tapia R."/>
            <person name="Land M."/>
            <person name="Hauser L."/>
            <person name="Kyrpides N."/>
            <person name="Ivanova N."/>
            <person name="Pagani I."/>
            <person name="Stein L."/>
            <person name="Woyke T."/>
        </authorList>
    </citation>
    <scope>NUCLEOTIDE SEQUENCE [LARGE SCALE GENOMIC DNA]</scope>
    <source>
        <strain evidence="5">MC09</strain>
    </source>
</reference>
<sequence>MNARRMFVLGISLSTLVWAASEYSDYLAALSVRESGNNPASVNPYGFLGSYQMGESALIDAGYYQQDSTPNVNDWQGSWTGKNGIYSKADFLANAAGQTQAISDFNSKQWSTIQTLGLDSYVGQTVGGMLLTESGLLAGAHLVGVGGLRSFLKSNGTVLPSDANHTSITQYIAAFNGFNIAAITGNTTSGGNGVSGMQNPQAGKPQPSPSTAFASGAGGISFQNIKTAIQSIIAILLFLWTAFVTWGQFKLWGDNGISMMGMQTNIFRASVVMLLLMFIFMT</sequence>
<feature type="transmembrane region" description="Helical" evidence="2">
    <location>
        <begin position="265"/>
        <end position="281"/>
    </location>
</feature>
<reference evidence="4 5" key="1">
    <citation type="journal article" date="2011" name="J. Bacteriol.">
        <title>Complete Genome Sequence of the Aerobic Marine Methanotroph Methylomonas methanica MC09.</title>
        <authorList>
            <person name="Boden R."/>
            <person name="Cunliffe M."/>
            <person name="Scanlan J."/>
            <person name="Moussard H."/>
            <person name="Kits K.D."/>
            <person name="Klotz M.G."/>
            <person name="Jetten M.S."/>
            <person name="Vuilleumier S."/>
            <person name="Han J."/>
            <person name="Peters L."/>
            <person name="Mikhailova N."/>
            <person name="Teshima H."/>
            <person name="Tapia R."/>
            <person name="Kyrpides N."/>
            <person name="Ivanova N."/>
            <person name="Pagani I."/>
            <person name="Cheng J.F."/>
            <person name="Goodwin L."/>
            <person name="Han C."/>
            <person name="Hauser L."/>
            <person name="Land M.L."/>
            <person name="Lapidus A."/>
            <person name="Lucas S."/>
            <person name="Pitluck S."/>
            <person name="Woyke T."/>
            <person name="Stein L."/>
            <person name="Murrell J.C."/>
        </authorList>
    </citation>
    <scope>NUCLEOTIDE SEQUENCE [LARGE SCALE GENOMIC DNA]</scope>
    <source>
        <strain evidence="4 5">MC09</strain>
    </source>
</reference>
<protein>
    <recommendedName>
        <fullName evidence="6">Integrating conjugative element protein</fullName>
    </recommendedName>
</protein>
<dbReference type="KEGG" id="mmt:Metme_2038"/>
<dbReference type="STRING" id="857087.Metme_2038"/>
<organism evidence="4 5">
    <name type="scientific">Methylomonas methanica (strain DSM 25384 / MC09)</name>
    <dbReference type="NCBI Taxonomy" id="857087"/>
    <lineage>
        <taxon>Bacteria</taxon>
        <taxon>Pseudomonadati</taxon>
        <taxon>Pseudomonadota</taxon>
        <taxon>Gammaproteobacteria</taxon>
        <taxon>Methylococcales</taxon>
        <taxon>Methylococcaceae</taxon>
        <taxon>Methylomonas</taxon>
    </lineage>
</organism>
<evidence type="ECO:0000313" key="4">
    <source>
        <dbReference type="EMBL" id="AEG00446.1"/>
    </source>
</evidence>
<keyword evidence="2" id="KW-0472">Membrane</keyword>
<dbReference type="HOGENOM" id="CLU_082697_0_0_6"/>
<dbReference type="Pfam" id="PF11660">
    <property type="entry name" value="DUF3262"/>
    <property type="match status" value="1"/>
</dbReference>
<feature type="signal peptide" evidence="3">
    <location>
        <begin position="1"/>
        <end position="19"/>
    </location>
</feature>
<dbReference type="OrthoDB" id="480426at2"/>
<evidence type="ECO:0008006" key="6">
    <source>
        <dbReference type="Google" id="ProtNLM"/>
    </source>
</evidence>
<feature type="region of interest" description="Disordered" evidence="1">
    <location>
        <begin position="191"/>
        <end position="211"/>
    </location>
</feature>
<evidence type="ECO:0000256" key="2">
    <source>
        <dbReference type="SAM" id="Phobius"/>
    </source>
</evidence>
<name>G0A5Z6_METMM</name>
<dbReference type="InterPro" id="IPR021676">
    <property type="entry name" value="DUF3262"/>
</dbReference>
<accession>G0A5Z6</accession>
<evidence type="ECO:0000313" key="5">
    <source>
        <dbReference type="Proteomes" id="UP000008888"/>
    </source>
</evidence>
<keyword evidence="3" id="KW-0732">Signal</keyword>
<proteinExistence type="predicted"/>
<gene>
    <name evidence="4" type="ordered locus">Metme_2038</name>
</gene>
<feature type="chain" id="PRO_5003396384" description="Integrating conjugative element protein" evidence="3">
    <location>
        <begin position="20"/>
        <end position="282"/>
    </location>
</feature>
<dbReference type="EMBL" id="CP002738">
    <property type="protein sequence ID" value="AEG00446.1"/>
    <property type="molecule type" value="Genomic_DNA"/>
</dbReference>
<dbReference type="Proteomes" id="UP000008888">
    <property type="component" value="Chromosome"/>
</dbReference>
<dbReference type="RefSeq" id="WP_013818690.1">
    <property type="nucleotide sequence ID" value="NC_015572.1"/>
</dbReference>
<reference key="2">
    <citation type="submission" date="2011-05" db="EMBL/GenBank/DDBJ databases">
        <title>Complete genome sequence of the aerobic marine methanotroph Methylomonas methanica MC09.</title>
        <authorList>
            <person name="Boden R."/>
            <person name="Cunliffe M."/>
            <person name="Scanlan J."/>
            <person name="Moussard H."/>
            <person name="Kits K.D."/>
            <person name="Klotz M."/>
            <person name="Jetten M."/>
            <person name="Vuilleumier S."/>
            <person name="Han J."/>
            <person name="Peters L."/>
            <person name="Mikhailova N."/>
            <person name="Teshima H."/>
            <person name="Tapia R."/>
            <person name="Kyrpides N."/>
            <person name="Ivanova N."/>
            <person name="Pagani I."/>
            <person name="Cheng J.-F."/>
            <person name="Goodwin L."/>
            <person name="Han C."/>
            <person name="Hauser L."/>
            <person name="Land M."/>
            <person name="Lapidus A."/>
            <person name="Lucas S."/>
            <person name="Pitluck S."/>
            <person name="Woyke T."/>
            <person name="Stein L.Y."/>
            <person name="Murrell C."/>
        </authorList>
    </citation>
    <scope>NUCLEOTIDE SEQUENCE</scope>
    <source>
        <strain>MC09</strain>
    </source>
</reference>